<dbReference type="EMBL" id="JARKIE010000180">
    <property type="protein sequence ID" value="KAJ7670461.1"/>
    <property type="molecule type" value="Genomic_DNA"/>
</dbReference>
<dbReference type="AlphaFoldDB" id="A0AAD7CYX0"/>
<name>A0AAD7CYX0_MYCRO</name>
<proteinExistence type="predicted"/>
<organism evidence="2 3">
    <name type="scientific">Mycena rosella</name>
    <name type="common">Pink bonnet</name>
    <name type="synonym">Agaricus rosellus</name>
    <dbReference type="NCBI Taxonomy" id="1033263"/>
    <lineage>
        <taxon>Eukaryota</taxon>
        <taxon>Fungi</taxon>
        <taxon>Dikarya</taxon>
        <taxon>Basidiomycota</taxon>
        <taxon>Agaricomycotina</taxon>
        <taxon>Agaricomycetes</taxon>
        <taxon>Agaricomycetidae</taxon>
        <taxon>Agaricales</taxon>
        <taxon>Marasmiineae</taxon>
        <taxon>Mycenaceae</taxon>
        <taxon>Mycena</taxon>
    </lineage>
</organism>
<feature type="compositionally biased region" description="Polar residues" evidence="1">
    <location>
        <begin position="105"/>
        <end position="115"/>
    </location>
</feature>
<sequence length="266" mass="29089">MSSHPTRISRSFCISLDDGPQTLSIDVTVLDAGDVHLDVRSEDLSTGRSRVLDVRILGPASESGSQVATINAATVHTPHRSATASSSRVAPAMPPLHVQGRELNTEPQPTASISRLSPLPAPAPTITQQALPPPPYSQSRQPTTPPVAPDHPTPNVQPPLDIGTPMVYRAPGTLTHHPPDAPRVPSPPPLRTWRDLAEAMQRGEFVPQILPDEPEEEELPLNLGRCRRNGEYSDDENEDEEDRERYAKRSRVSWGPLEFLRPGRSL</sequence>
<feature type="compositionally biased region" description="Acidic residues" evidence="1">
    <location>
        <begin position="232"/>
        <end position="242"/>
    </location>
</feature>
<feature type="compositionally biased region" description="Pro residues" evidence="1">
    <location>
        <begin position="143"/>
        <end position="157"/>
    </location>
</feature>
<comment type="caution">
    <text evidence="2">The sequence shown here is derived from an EMBL/GenBank/DDBJ whole genome shotgun (WGS) entry which is preliminary data.</text>
</comment>
<feature type="region of interest" description="Disordered" evidence="1">
    <location>
        <begin position="100"/>
        <end position="162"/>
    </location>
</feature>
<evidence type="ECO:0000313" key="3">
    <source>
        <dbReference type="Proteomes" id="UP001221757"/>
    </source>
</evidence>
<protein>
    <submittedName>
        <fullName evidence="2">Uncharacterized protein</fullName>
    </submittedName>
</protein>
<gene>
    <name evidence="2" type="ORF">B0H17DRAFT_1141816</name>
</gene>
<feature type="region of interest" description="Disordered" evidence="1">
    <location>
        <begin position="212"/>
        <end position="249"/>
    </location>
</feature>
<evidence type="ECO:0000256" key="1">
    <source>
        <dbReference type="SAM" id="MobiDB-lite"/>
    </source>
</evidence>
<evidence type="ECO:0000313" key="2">
    <source>
        <dbReference type="EMBL" id="KAJ7670461.1"/>
    </source>
</evidence>
<accession>A0AAD7CYX0</accession>
<reference evidence="2" key="1">
    <citation type="submission" date="2023-03" db="EMBL/GenBank/DDBJ databases">
        <title>Massive genome expansion in bonnet fungi (Mycena s.s.) driven by repeated elements and novel gene families across ecological guilds.</title>
        <authorList>
            <consortium name="Lawrence Berkeley National Laboratory"/>
            <person name="Harder C.B."/>
            <person name="Miyauchi S."/>
            <person name="Viragh M."/>
            <person name="Kuo A."/>
            <person name="Thoen E."/>
            <person name="Andreopoulos B."/>
            <person name="Lu D."/>
            <person name="Skrede I."/>
            <person name="Drula E."/>
            <person name="Henrissat B."/>
            <person name="Morin E."/>
            <person name="Kohler A."/>
            <person name="Barry K."/>
            <person name="LaButti K."/>
            <person name="Morin E."/>
            <person name="Salamov A."/>
            <person name="Lipzen A."/>
            <person name="Mereny Z."/>
            <person name="Hegedus B."/>
            <person name="Baldrian P."/>
            <person name="Stursova M."/>
            <person name="Weitz H."/>
            <person name="Taylor A."/>
            <person name="Grigoriev I.V."/>
            <person name="Nagy L.G."/>
            <person name="Martin F."/>
            <person name="Kauserud H."/>
        </authorList>
    </citation>
    <scope>NUCLEOTIDE SEQUENCE</scope>
    <source>
        <strain evidence="2">CBHHK067</strain>
    </source>
</reference>
<dbReference type="Proteomes" id="UP001221757">
    <property type="component" value="Unassembled WGS sequence"/>
</dbReference>
<keyword evidence="3" id="KW-1185">Reference proteome</keyword>